<dbReference type="GO" id="GO:0043590">
    <property type="term" value="C:bacterial nucleoid"/>
    <property type="evidence" value="ECO:0007669"/>
    <property type="project" value="TreeGrafter"/>
</dbReference>
<keyword evidence="5 9" id="KW-0227">DNA damage</keyword>
<dbReference type="Proteomes" id="UP001144471">
    <property type="component" value="Unassembled WGS sequence"/>
</dbReference>
<evidence type="ECO:0000256" key="8">
    <source>
        <dbReference type="ARBA" id="ARBA00033408"/>
    </source>
</evidence>
<dbReference type="EMBL" id="BSDY01000006">
    <property type="protein sequence ID" value="GLI55942.1"/>
    <property type="molecule type" value="Genomic_DNA"/>
</dbReference>
<dbReference type="AlphaFoldDB" id="A0A9W6GKM1"/>
<proteinExistence type="inferred from homology"/>
<keyword evidence="10" id="KW-0175">Coiled coil</keyword>
<keyword evidence="4" id="KW-0547">Nucleotide-binding</keyword>
<feature type="domain" description="RecF/RecN/SMC N-terminal" evidence="11">
    <location>
        <begin position="2"/>
        <end position="508"/>
    </location>
</feature>
<dbReference type="RefSeq" id="WP_281834778.1">
    <property type="nucleotide sequence ID" value="NZ_BSDY01000006.1"/>
</dbReference>
<evidence type="ECO:0000256" key="3">
    <source>
        <dbReference type="ARBA" id="ARBA00021315"/>
    </source>
</evidence>
<dbReference type="Gene3D" id="3.40.50.300">
    <property type="entry name" value="P-loop containing nucleotide triphosphate hydrolases"/>
    <property type="match status" value="2"/>
</dbReference>
<comment type="caution">
    <text evidence="12">The sequence shown here is derived from an EMBL/GenBank/DDBJ whole genome shotgun (WGS) entry which is preliminary data.</text>
</comment>
<dbReference type="GO" id="GO:0006310">
    <property type="term" value="P:DNA recombination"/>
    <property type="evidence" value="ECO:0007669"/>
    <property type="project" value="InterPro"/>
</dbReference>
<reference evidence="12" key="1">
    <citation type="submission" date="2022-12" db="EMBL/GenBank/DDBJ databases">
        <title>Reference genome sequencing for broad-spectrum identification of bacterial and archaeal isolates by mass spectrometry.</title>
        <authorList>
            <person name="Sekiguchi Y."/>
            <person name="Tourlousse D.M."/>
        </authorList>
    </citation>
    <scope>NUCLEOTIDE SEQUENCE</scope>
    <source>
        <strain evidence="12">10succ1</strain>
    </source>
</reference>
<dbReference type="InterPro" id="IPR003395">
    <property type="entry name" value="RecF/RecN/SMC_N"/>
</dbReference>
<dbReference type="Pfam" id="PF02463">
    <property type="entry name" value="SMC_N"/>
    <property type="match status" value="1"/>
</dbReference>
<dbReference type="InterPro" id="IPR027417">
    <property type="entry name" value="P-loop_NTPase"/>
</dbReference>
<sequence>MLRELRIENLAIIEKLELEFDEGLITLTGETGAGKSIILSGINLLIGEKASIEMLRDGAEYLMAEGIFEASEDQIHELREMGIEVEEGEEIIVRRQLDKNGRGKAFINGRRIPLSSLREVMGTLVDLVGQHSHQMLLNKGNHIKLLDKFLKEEAEGVRRSLELTLDEHNKIDRQIKEIEDMKKELQEKKEFYEFQIQEINSVDLVRGEEDDLEEEYKKLFNAGKIKENLAESQGLLKLGEVNALSFIYNSKRCLESVAKYGSEFEEVLDRLEKLYYELEDTIYNIENIDSDIEIDEFRLNEVVDRLDKINNLKKKYGFTIDEILDYRDDIQGKLDTLDEGNFEIKKLLKRKEELHTSYWEYAEELRTYRQEKADEIEANLGGELKFLNMKDARFKVAIEPTKSMGRSGADAVEFLISTNAGQGLKPLSKIASGGEVSRIMLALKSIFSSVDNVPILIFDEIDTGVGGETVRKIASKLKDIGRNSQVVCITHSPAIASKAHQQFYIEKQNIDERTVTTVRGLDPEERVLEIARMLAGENLSEAVVEHARELLEEE</sequence>
<comment type="function">
    <text evidence="1 9">May be involved in recombinational repair of damaged DNA.</text>
</comment>
<dbReference type="CDD" id="cd03241">
    <property type="entry name" value="ABC_RecN"/>
    <property type="match status" value="2"/>
</dbReference>
<dbReference type="PIRSF" id="PIRSF003128">
    <property type="entry name" value="RecN"/>
    <property type="match status" value="1"/>
</dbReference>
<keyword evidence="6" id="KW-0067">ATP-binding</keyword>
<evidence type="ECO:0000256" key="2">
    <source>
        <dbReference type="ARBA" id="ARBA00009441"/>
    </source>
</evidence>
<evidence type="ECO:0000313" key="12">
    <source>
        <dbReference type="EMBL" id="GLI55942.1"/>
    </source>
</evidence>
<evidence type="ECO:0000256" key="1">
    <source>
        <dbReference type="ARBA" id="ARBA00003618"/>
    </source>
</evidence>
<dbReference type="NCBIfam" id="TIGR00634">
    <property type="entry name" value="recN"/>
    <property type="match status" value="1"/>
</dbReference>
<dbReference type="GO" id="GO:0006281">
    <property type="term" value="P:DNA repair"/>
    <property type="evidence" value="ECO:0007669"/>
    <property type="project" value="UniProtKB-KW"/>
</dbReference>
<keyword evidence="13" id="KW-1185">Reference proteome</keyword>
<feature type="coiled-coil region" evidence="10">
    <location>
        <begin position="161"/>
        <end position="202"/>
    </location>
</feature>
<gene>
    <name evidence="12" type="ORF">PM10SUCC1_14560</name>
</gene>
<dbReference type="GO" id="GO:0009432">
    <property type="term" value="P:SOS response"/>
    <property type="evidence" value="ECO:0007669"/>
    <property type="project" value="TreeGrafter"/>
</dbReference>
<evidence type="ECO:0000256" key="5">
    <source>
        <dbReference type="ARBA" id="ARBA00022763"/>
    </source>
</evidence>
<evidence type="ECO:0000256" key="7">
    <source>
        <dbReference type="ARBA" id="ARBA00023204"/>
    </source>
</evidence>
<dbReference type="SUPFAM" id="SSF52540">
    <property type="entry name" value="P-loop containing nucleoside triphosphate hydrolases"/>
    <property type="match status" value="1"/>
</dbReference>
<evidence type="ECO:0000259" key="11">
    <source>
        <dbReference type="Pfam" id="PF02463"/>
    </source>
</evidence>
<evidence type="ECO:0000256" key="6">
    <source>
        <dbReference type="ARBA" id="ARBA00022840"/>
    </source>
</evidence>
<name>A0A9W6GKM1_9FUSO</name>
<dbReference type="FunFam" id="3.40.50.300:FF:000356">
    <property type="entry name" value="DNA repair protein RecN"/>
    <property type="match status" value="1"/>
</dbReference>
<accession>A0A9W6GKM1</accession>
<evidence type="ECO:0000313" key="13">
    <source>
        <dbReference type="Proteomes" id="UP001144471"/>
    </source>
</evidence>
<dbReference type="GO" id="GO:0005524">
    <property type="term" value="F:ATP binding"/>
    <property type="evidence" value="ECO:0007669"/>
    <property type="project" value="UniProtKB-KW"/>
</dbReference>
<keyword evidence="7 9" id="KW-0234">DNA repair</keyword>
<dbReference type="InterPro" id="IPR004604">
    <property type="entry name" value="DNA_recomb/repair_RecN"/>
</dbReference>
<dbReference type="PANTHER" id="PTHR11059:SF0">
    <property type="entry name" value="DNA REPAIR PROTEIN RECN"/>
    <property type="match status" value="1"/>
</dbReference>
<protein>
    <recommendedName>
        <fullName evidence="3 9">DNA repair protein RecN</fullName>
    </recommendedName>
    <alternativeName>
        <fullName evidence="8 9">Recombination protein N</fullName>
    </alternativeName>
</protein>
<comment type="similarity">
    <text evidence="2 9">Belongs to the RecN family.</text>
</comment>
<evidence type="ECO:0000256" key="9">
    <source>
        <dbReference type="PIRNR" id="PIRNR003128"/>
    </source>
</evidence>
<evidence type="ECO:0000256" key="4">
    <source>
        <dbReference type="ARBA" id="ARBA00022741"/>
    </source>
</evidence>
<organism evidence="12 13">
    <name type="scientific">Propionigenium maris DSM 9537</name>
    <dbReference type="NCBI Taxonomy" id="1123000"/>
    <lineage>
        <taxon>Bacteria</taxon>
        <taxon>Fusobacteriati</taxon>
        <taxon>Fusobacteriota</taxon>
        <taxon>Fusobacteriia</taxon>
        <taxon>Fusobacteriales</taxon>
        <taxon>Fusobacteriaceae</taxon>
        <taxon>Propionigenium</taxon>
    </lineage>
</organism>
<dbReference type="PANTHER" id="PTHR11059">
    <property type="entry name" value="DNA REPAIR PROTEIN RECN"/>
    <property type="match status" value="1"/>
</dbReference>
<evidence type="ECO:0000256" key="10">
    <source>
        <dbReference type="SAM" id="Coils"/>
    </source>
</evidence>